<dbReference type="PANTHER" id="PTHR31470:SF46">
    <property type="entry name" value="ULP1 PROTEASE FAMILY, C-TERMINAL CATALYTIC DOMAIN CONTAINING PROTEIN"/>
    <property type="match status" value="1"/>
</dbReference>
<dbReference type="GO" id="GO:0008234">
    <property type="term" value="F:cysteine-type peptidase activity"/>
    <property type="evidence" value="ECO:0007669"/>
    <property type="project" value="InterPro"/>
</dbReference>
<dbReference type="InterPro" id="IPR003653">
    <property type="entry name" value="Peptidase_C48_C"/>
</dbReference>
<dbReference type="PROSITE" id="PS50600">
    <property type="entry name" value="ULP_PROTEASE"/>
    <property type="match status" value="1"/>
</dbReference>
<dbReference type="EMBL" id="MLFT02000002">
    <property type="protein sequence ID" value="PHT56814.1"/>
    <property type="molecule type" value="Genomic_DNA"/>
</dbReference>
<dbReference type="OrthoDB" id="1939479at2759"/>
<comment type="caution">
    <text evidence="6">The sequence shown here is derived from an EMBL/GenBank/DDBJ whole genome shotgun (WGS) entry which is preliminary data.</text>
</comment>
<evidence type="ECO:0000256" key="3">
    <source>
        <dbReference type="ARBA" id="ARBA00022801"/>
    </source>
</evidence>
<feature type="region of interest" description="Disordered" evidence="4">
    <location>
        <begin position="539"/>
        <end position="562"/>
    </location>
</feature>
<keyword evidence="3" id="KW-0378">Hydrolase</keyword>
<keyword evidence="2" id="KW-0645">Protease</keyword>
<evidence type="ECO:0000313" key="7">
    <source>
        <dbReference type="Proteomes" id="UP000224567"/>
    </source>
</evidence>
<evidence type="ECO:0000256" key="4">
    <source>
        <dbReference type="SAM" id="MobiDB-lite"/>
    </source>
</evidence>
<dbReference type="Pfam" id="PF02902">
    <property type="entry name" value="Peptidase_C48"/>
    <property type="match status" value="1"/>
</dbReference>
<reference evidence="6 7" key="1">
    <citation type="journal article" date="2017" name="Genome Biol.">
        <title>New reference genome sequences of hot pepper reveal the massive evolution of plant disease-resistance genes by retroduplication.</title>
        <authorList>
            <person name="Kim S."/>
            <person name="Park J."/>
            <person name="Yeom S.I."/>
            <person name="Kim Y.M."/>
            <person name="Seo E."/>
            <person name="Kim K.T."/>
            <person name="Kim M.S."/>
            <person name="Lee J.M."/>
            <person name="Cheong K."/>
            <person name="Shin H.S."/>
            <person name="Kim S.B."/>
            <person name="Han K."/>
            <person name="Lee J."/>
            <person name="Park M."/>
            <person name="Lee H.A."/>
            <person name="Lee H.Y."/>
            <person name="Lee Y."/>
            <person name="Oh S."/>
            <person name="Lee J.H."/>
            <person name="Choi E."/>
            <person name="Choi E."/>
            <person name="Lee S.E."/>
            <person name="Jeon J."/>
            <person name="Kim H."/>
            <person name="Choi G."/>
            <person name="Song H."/>
            <person name="Lee J."/>
            <person name="Lee S.C."/>
            <person name="Kwon J.K."/>
            <person name="Lee H.Y."/>
            <person name="Koo N."/>
            <person name="Hong Y."/>
            <person name="Kim R.W."/>
            <person name="Kang W.H."/>
            <person name="Huh J.H."/>
            <person name="Kang B.C."/>
            <person name="Yang T.J."/>
            <person name="Lee Y.H."/>
            <person name="Bennetzen J.L."/>
            <person name="Choi D."/>
        </authorList>
    </citation>
    <scope>NUCLEOTIDE SEQUENCE [LARGE SCALE GENOMIC DNA]</scope>
    <source>
        <strain evidence="7">cv. PBC81</strain>
    </source>
</reference>
<dbReference type="AlphaFoldDB" id="A0A2G2XH44"/>
<dbReference type="PANTHER" id="PTHR31470">
    <property type="entry name" value="CYSTEINE PROTEINASES SUPERFAMILY PROTEIN-RELATED-RELATED"/>
    <property type="match status" value="1"/>
</dbReference>
<evidence type="ECO:0000256" key="1">
    <source>
        <dbReference type="ARBA" id="ARBA00005234"/>
    </source>
</evidence>
<accession>A0A2G2XH44</accession>
<keyword evidence="7" id="KW-1185">Reference proteome</keyword>
<dbReference type="SUPFAM" id="SSF54001">
    <property type="entry name" value="Cysteine proteinases"/>
    <property type="match status" value="1"/>
</dbReference>
<dbReference type="GO" id="GO:0006508">
    <property type="term" value="P:proteolysis"/>
    <property type="evidence" value="ECO:0007669"/>
    <property type="project" value="UniProtKB-KW"/>
</dbReference>
<proteinExistence type="inferred from homology"/>
<sequence>MEDSPSFSLGLTQLDTNSVVGFVPEIFDYEEPNFVENRSKFRNDPNKMKEIRKAAPEKSKKAVEKSSRLSKKDDSGRLSLPKVVGIKVKYEKFRVGMFSKFVYNNIRPTHEEVQTLDLQMIEGFQLKEAESEFPSEIVADCFDKRPVIDVQSQVDLDIQGFEEFRTVPPTKILKKDVEGCSEDNDTASLDAFVKSVVNHNSDNTNVGISTIVHVHNDHMDVEGVSVNIGPSTLECLVAAVENQKLDNDNVGTSNMQIDYSSTLSESAQFELDAILKVIAAPVDDVPTEVVPPAGSVVNQHDISDSQLPLDFSDLVVAAHQAAKTPAKVAKRIRMRSRVFKSPYTTEYASGCKAIEDQIEEQKQQFVFDGFLISDTMPSSKKSKLRSDQDYKFTTTNCFFKNYIDKRYSRYYEDDTDTVLTPQQDYVESVRVALIEETITYIIKRYCMPSDLPWHQVDEVYVPINCNENFHWVLAVIALEDRRIRVYDSLSRRRNTESITEIQKLAKMLPTYLSDNKFYDEISRTDWPNLETYRDKITYNNNNNNNNKPSVFPPSGNTEEMNVPSDDFEAKYHRMCYATLFRKYGIQKAKKGYVSENDDPPRPKSRIIQIPDDNAIVCIE</sequence>
<evidence type="ECO:0000313" key="6">
    <source>
        <dbReference type="EMBL" id="PHT56814.1"/>
    </source>
</evidence>
<organism evidence="6 7">
    <name type="scientific">Capsicum baccatum</name>
    <name type="common">Peruvian pepper</name>
    <dbReference type="NCBI Taxonomy" id="33114"/>
    <lineage>
        <taxon>Eukaryota</taxon>
        <taxon>Viridiplantae</taxon>
        <taxon>Streptophyta</taxon>
        <taxon>Embryophyta</taxon>
        <taxon>Tracheophyta</taxon>
        <taxon>Spermatophyta</taxon>
        <taxon>Magnoliopsida</taxon>
        <taxon>eudicotyledons</taxon>
        <taxon>Gunneridae</taxon>
        <taxon>Pentapetalae</taxon>
        <taxon>asterids</taxon>
        <taxon>lamiids</taxon>
        <taxon>Solanales</taxon>
        <taxon>Solanaceae</taxon>
        <taxon>Solanoideae</taxon>
        <taxon>Capsiceae</taxon>
        <taxon>Capsicum</taxon>
    </lineage>
</organism>
<comment type="similarity">
    <text evidence="1">Belongs to the peptidase C48 family.</text>
</comment>
<gene>
    <name evidence="6" type="ORF">CQW23_05300</name>
</gene>
<feature type="region of interest" description="Disordered" evidence="4">
    <location>
        <begin position="38"/>
        <end position="75"/>
    </location>
</feature>
<dbReference type="Gene3D" id="3.40.395.10">
    <property type="entry name" value="Adenoviral Proteinase, Chain A"/>
    <property type="match status" value="1"/>
</dbReference>
<reference evidence="7" key="2">
    <citation type="journal article" date="2017" name="J. Anim. Genet.">
        <title>Multiple reference genome sequences of hot pepper reveal the massive evolution of plant disease resistance genes by retroduplication.</title>
        <authorList>
            <person name="Kim S."/>
            <person name="Park J."/>
            <person name="Yeom S.-I."/>
            <person name="Kim Y.-M."/>
            <person name="Seo E."/>
            <person name="Kim K.-T."/>
            <person name="Kim M.-S."/>
            <person name="Lee J.M."/>
            <person name="Cheong K."/>
            <person name="Shin H.-S."/>
            <person name="Kim S.-B."/>
            <person name="Han K."/>
            <person name="Lee J."/>
            <person name="Park M."/>
            <person name="Lee H.-A."/>
            <person name="Lee H.-Y."/>
            <person name="Lee Y."/>
            <person name="Oh S."/>
            <person name="Lee J.H."/>
            <person name="Choi E."/>
            <person name="Choi E."/>
            <person name="Lee S.E."/>
            <person name="Jeon J."/>
            <person name="Kim H."/>
            <person name="Choi G."/>
            <person name="Song H."/>
            <person name="Lee J."/>
            <person name="Lee S.-C."/>
            <person name="Kwon J.-K."/>
            <person name="Lee H.-Y."/>
            <person name="Koo N."/>
            <person name="Hong Y."/>
            <person name="Kim R.W."/>
            <person name="Kang W.-H."/>
            <person name="Huh J.H."/>
            <person name="Kang B.-C."/>
            <person name="Yang T.-J."/>
            <person name="Lee Y.-H."/>
            <person name="Bennetzen J.L."/>
            <person name="Choi D."/>
        </authorList>
    </citation>
    <scope>NUCLEOTIDE SEQUENCE [LARGE SCALE GENOMIC DNA]</scope>
    <source>
        <strain evidence="7">cv. PBC81</strain>
    </source>
</reference>
<protein>
    <recommendedName>
        <fullName evidence="5">Ubiquitin-like protease family profile domain-containing protein</fullName>
    </recommendedName>
</protein>
<dbReference type="InterPro" id="IPR038765">
    <property type="entry name" value="Papain-like_cys_pep_sf"/>
</dbReference>
<evidence type="ECO:0000256" key="2">
    <source>
        <dbReference type="ARBA" id="ARBA00022670"/>
    </source>
</evidence>
<name>A0A2G2XH44_CAPBA</name>
<dbReference type="Proteomes" id="UP000224567">
    <property type="component" value="Unassembled WGS sequence"/>
</dbReference>
<evidence type="ECO:0000259" key="5">
    <source>
        <dbReference type="PROSITE" id="PS50600"/>
    </source>
</evidence>
<feature type="domain" description="Ubiquitin-like protease family profile" evidence="5">
    <location>
        <begin position="332"/>
        <end position="619"/>
    </location>
</feature>